<dbReference type="AlphaFoldDB" id="A0A0K2TWU9"/>
<organism evidence="1">
    <name type="scientific">Lepeophtheirus salmonis</name>
    <name type="common">Salmon louse</name>
    <name type="synonym">Caligus salmonis</name>
    <dbReference type="NCBI Taxonomy" id="72036"/>
    <lineage>
        <taxon>Eukaryota</taxon>
        <taxon>Metazoa</taxon>
        <taxon>Ecdysozoa</taxon>
        <taxon>Arthropoda</taxon>
        <taxon>Crustacea</taxon>
        <taxon>Multicrustacea</taxon>
        <taxon>Hexanauplia</taxon>
        <taxon>Copepoda</taxon>
        <taxon>Siphonostomatoida</taxon>
        <taxon>Caligidae</taxon>
        <taxon>Lepeophtheirus</taxon>
    </lineage>
</organism>
<sequence>MGKSGIANRFGISLKVSDWFIALTISGENYFKVKVIIAKTSDYCMLADPKGLLFLQV</sequence>
<evidence type="ECO:0000313" key="1">
    <source>
        <dbReference type="EMBL" id="CDW30464.1"/>
    </source>
</evidence>
<name>A0A0K2TWU9_LEPSM</name>
<accession>A0A0K2TWU9</accession>
<dbReference type="EMBL" id="HACA01013103">
    <property type="protein sequence ID" value="CDW30464.1"/>
    <property type="molecule type" value="Transcribed_RNA"/>
</dbReference>
<protein>
    <submittedName>
        <fullName evidence="1">Uncharacterized protein</fullName>
    </submittedName>
</protein>
<reference evidence="1" key="1">
    <citation type="submission" date="2014-05" db="EMBL/GenBank/DDBJ databases">
        <authorList>
            <person name="Chronopoulou M."/>
        </authorList>
    </citation>
    <scope>NUCLEOTIDE SEQUENCE</scope>
    <source>
        <tissue evidence="1">Whole organism</tissue>
    </source>
</reference>
<proteinExistence type="predicted"/>